<feature type="domain" description="Glycosyltransferase 2-like" evidence="4">
    <location>
        <begin position="15"/>
        <end position="176"/>
    </location>
</feature>
<dbReference type="KEGG" id="pnd:Pla175_45680"/>
<comment type="similarity">
    <text evidence="1">Belongs to the glycosyltransferase 2 family.</text>
</comment>
<evidence type="ECO:0000256" key="1">
    <source>
        <dbReference type="ARBA" id="ARBA00006739"/>
    </source>
</evidence>
<evidence type="ECO:0000313" key="6">
    <source>
        <dbReference type="Proteomes" id="UP000317429"/>
    </source>
</evidence>
<dbReference type="GO" id="GO:0009247">
    <property type="term" value="P:glycolipid biosynthetic process"/>
    <property type="evidence" value="ECO:0007669"/>
    <property type="project" value="TreeGrafter"/>
</dbReference>
<dbReference type="GO" id="GO:0047267">
    <property type="term" value="F:undecaprenyl-phosphate mannosyltransferase activity"/>
    <property type="evidence" value="ECO:0007669"/>
    <property type="project" value="UniProtKB-EC"/>
</dbReference>
<evidence type="ECO:0000259" key="4">
    <source>
        <dbReference type="Pfam" id="PF00535"/>
    </source>
</evidence>
<protein>
    <submittedName>
        <fullName evidence="5">Undecaprenyl-phosphate mannosyltransferase</fullName>
        <ecNumber evidence="5">2.4.1.54</ecNumber>
    </submittedName>
</protein>
<keyword evidence="3 5" id="KW-0808">Transferase</keyword>
<sequence length="251" mass="27288">MDPQTDASWNPRTLVALATYNERENLPSLIEAIEAALPLADVLVVDDNSPDGTGAWCDKHADGDPRLAVLHRAGKLGLGSATLAAFSYAAQHAYDVVCTMDADWSHPPERLPVLVASLAGADVAVGSRYAAGGGIDGWPLRRRVSSWLLNFFAVRALRLPVKDCSGAFRAYRMRTLQGLEEHPLQATGYAYLEEILWRLKRRGARIVESPFTFTDRRAGASKLNVREALAAVGLLLRLGSAEWLGVGRGRL</sequence>
<dbReference type="PANTHER" id="PTHR43398">
    <property type="entry name" value="DOLICHOL-PHOSPHATE MANNOSYLTRANSFERASE SUBUNIT 1"/>
    <property type="match status" value="1"/>
</dbReference>
<dbReference type="GO" id="GO:0004582">
    <property type="term" value="F:dolichyl-phosphate beta-D-mannosyltransferase activity"/>
    <property type="evidence" value="ECO:0007669"/>
    <property type="project" value="InterPro"/>
</dbReference>
<evidence type="ECO:0000313" key="5">
    <source>
        <dbReference type="EMBL" id="QDU91148.1"/>
    </source>
</evidence>
<dbReference type="FunFam" id="3.90.550.10:FF:000122">
    <property type="entry name" value="Dolichol-phosphate mannosyltransferase subunit 1"/>
    <property type="match status" value="1"/>
</dbReference>
<dbReference type="Pfam" id="PF00535">
    <property type="entry name" value="Glycos_transf_2"/>
    <property type="match status" value="1"/>
</dbReference>
<dbReference type="EC" id="2.4.1.54" evidence="5"/>
<dbReference type="Proteomes" id="UP000317429">
    <property type="component" value="Chromosome"/>
</dbReference>
<organism evidence="5 6">
    <name type="scientific">Pirellulimonas nuda</name>
    <dbReference type="NCBI Taxonomy" id="2528009"/>
    <lineage>
        <taxon>Bacteria</taxon>
        <taxon>Pseudomonadati</taxon>
        <taxon>Planctomycetota</taxon>
        <taxon>Planctomycetia</taxon>
        <taxon>Pirellulales</taxon>
        <taxon>Lacipirellulaceae</taxon>
        <taxon>Pirellulimonas</taxon>
    </lineage>
</organism>
<name>A0A518DI36_9BACT</name>
<dbReference type="InterPro" id="IPR039528">
    <property type="entry name" value="DPM1-like"/>
</dbReference>
<evidence type="ECO:0000256" key="2">
    <source>
        <dbReference type="ARBA" id="ARBA00022676"/>
    </source>
</evidence>
<accession>A0A518DI36</accession>
<dbReference type="OrthoDB" id="9810303at2"/>
<reference evidence="5 6" key="1">
    <citation type="submission" date="2019-02" db="EMBL/GenBank/DDBJ databases">
        <title>Deep-cultivation of Planctomycetes and their phenomic and genomic characterization uncovers novel biology.</title>
        <authorList>
            <person name="Wiegand S."/>
            <person name="Jogler M."/>
            <person name="Boedeker C."/>
            <person name="Pinto D."/>
            <person name="Vollmers J."/>
            <person name="Rivas-Marin E."/>
            <person name="Kohn T."/>
            <person name="Peeters S.H."/>
            <person name="Heuer A."/>
            <person name="Rast P."/>
            <person name="Oberbeckmann S."/>
            <person name="Bunk B."/>
            <person name="Jeske O."/>
            <person name="Meyerdierks A."/>
            <person name="Storesund J.E."/>
            <person name="Kallscheuer N."/>
            <person name="Luecker S."/>
            <person name="Lage O.M."/>
            <person name="Pohl T."/>
            <person name="Merkel B.J."/>
            <person name="Hornburger P."/>
            <person name="Mueller R.-W."/>
            <person name="Bruemmer F."/>
            <person name="Labrenz M."/>
            <person name="Spormann A.M."/>
            <person name="Op den Camp H."/>
            <person name="Overmann J."/>
            <person name="Amann R."/>
            <person name="Jetten M.S.M."/>
            <person name="Mascher T."/>
            <person name="Medema M.H."/>
            <person name="Devos D.P."/>
            <person name="Kaster A.-K."/>
            <person name="Ovreas L."/>
            <person name="Rohde M."/>
            <person name="Galperin M.Y."/>
            <person name="Jogler C."/>
        </authorList>
    </citation>
    <scope>NUCLEOTIDE SEQUENCE [LARGE SCALE GENOMIC DNA]</scope>
    <source>
        <strain evidence="5 6">Pla175</strain>
    </source>
</reference>
<dbReference type="Gene3D" id="3.90.550.10">
    <property type="entry name" value="Spore Coat Polysaccharide Biosynthesis Protein SpsA, Chain A"/>
    <property type="match status" value="1"/>
</dbReference>
<dbReference type="InterPro" id="IPR001173">
    <property type="entry name" value="Glyco_trans_2-like"/>
</dbReference>
<dbReference type="InterPro" id="IPR029044">
    <property type="entry name" value="Nucleotide-diphossugar_trans"/>
</dbReference>
<dbReference type="EMBL" id="CP036291">
    <property type="protein sequence ID" value="QDU91148.1"/>
    <property type="molecule type" value="Genomic_DNA"/>
</dbReference>
<keyword evidence="2 5" id="KW-0328">Glycosyltransferase</keyword>
<dbReference type="SUPFAM" id="SSF53448">
    <property type="entry name" value="Nucleotide-diphospho-sugar transferases"/>
    <property type="match status" value="1"/>
</dbReference>
<gene>
    <name evidence="5" type="ORF">Pla175_45680</name>
</gene>
<dbReference type="CDD" id="cd06442">
    <property type="entry name" value="DPM1_like"/>
    <property type="match status" value="1"/>
</dbReference>
<dbReference type="PANTHER" id="PTHR43398:SF1">
    <property type="entry name" value="DOLICHOL-PHOSPHATE MANNOSYLTRANSFERASE SUBUNIT 1"/>
    <property type="match status" value="1"/>
</dbReference>
<evidence type="ECO:0000256" key="3">
    <source>
        <dbReference type="ARBA" id="ARBA00022679"/>
    </source>
</evidence>
<dbReference type="AlphaFoldDB" id="A0A518DI36"/>
<proteinExistence type="inferred from homology"/>
<dbReference type="GO" id="GO:0016020">
    <property type="term" value="C:membrane"/>
    <property type="evidence" value="ECO:0007669"/>
    <property type="project" value="GOC"/>
</dbReference>
<keyword evidence="6" id="KW-1185">Reference proteome</keyword>